<keyword evidence="1" id="KW-0732">Signal</keyword>
<dbReference type="Proteomes" id="UP000244855">
    <property type="component" value="Unassembled WGS sequence"/>
</dbReference>
<feature type="chain" id="PRO_5015857820" evidence="1">
    <location>
        <begin position="19"/>
        <end position="181"/>
    </location>
</feature>
<reference evidence="2 3" key="1">
    <citation type="journal article" date="2018" name="Sci. Rep.">
        <title>Comparative genomics provides insights into the lifestyle and reveals functional heterogeneity of dark septate endophytic fungi.</title>
        <authorList>
            <person name="Knapp D.G."/>
            <person name="Nemeth J.B."/>
            <person name="Barry K."/>
            <person name="Hainaut M."/>
            <person name="Henrissat B."/>
            <person name="Johnson J."/>
            <person name="Kuo A."/>
            <person name="Lim J.H.P."/>
            <person name="Lipzen A."/>
            <person name="Nolan M."/>
            <person name="Ohm R.A."/>
            <person name="Tamas L."/>
            <person name="Grigoriev I.V."/>
            <person name="Spatafora J.W."/>
            <person name="Nagy L.G."/>
            <person name="Kovacs G.M."/>
        </authorList>
    </citation>
    <scope>NUCLEOTIDE SEQUENCE [LARGE SCALE GENOMIC DNA]</scope>
    <source>
        <strain evidence="2 3">DSE2036</strain>
    </source>
</reference>
<dbReference type="EMBL" id="KZ805553">
    <property type="protein sequence ID" value="PVH94048.1"/>
    <property type="molecule type" value="Genomic_DNA"/>
</dbReference>
<gene>
    <name evidence="2" type="ORF">DM02DRAFT_618886</name>
</gene>
<feature type="signal peptide" evidence="1">
    <location>
        <begin position="1"/>
        <end position="18"/>
    </location>
</feature>
<evidence type="ECO:0000313" key="2">
    <source>
        <dbReference type="EMBL" id="PVH94048.1"/>
    </source>
</evidence>
<protein>
    <submittedName>
        <fullName evidence="2">Uncharacterized protein</fullName>
    </submittedName>
</protein>
<accession>A0A2V1D7M4</accession>
<proteinExistence type="predicted"/>
<dbReference type="AlphaFoldDB" id="A0A2V1D7M4"/>
<name>A0A2V1D7M4_9PLEO</name>
<evidence type="ECO:0000256" key="1">
    <source>
        <dbReference type="SAM" id="SignalP"/>
    </source>
</evidence>
<keyword evidence="3" id="KW-1185">Reference proteome</keyword>
<dbReference type="OrthoDB" id="5383526at2759"/>
<sequence length="181" mass="19417">MQLLNLTILLGLTASVSAIDASLRVRGNCDSRGGGHTCTNLNPNTCCGVPSGSYSSLIFYAVPTDWFIEIRGHEGGNCGRIKTVDTISKATEKCLNNGPYTGAGYSFLSRKREVEQIHEGACSASETCTPVKPDQLFLADGQKYNIVDMDTGLLEELTGLMENGSIKADIPEIFKAFEISA</sequence>
<organism evidence="2 3">
    <name type="scientific">Periconia macrospinosa</name>
    <dbReference type="NCBI Taxonomy" id="97972"/>
    <lineage>
        <taxon>Eukaryota</taxon>
        <taxon>Fungi</taxon>
        <taxon>Dikarya</taxon>
        <taxon>Ascomycota</taxon>
        <taxon>Pezizomycotina</taxon>
        <taxon>Dothideomycetes</taxon>
        <taxon>Pleosporomycetidae</taxon>
        <taxon>Pleosporales</taxon>
        <taxon>Massarineae</taxon>
        <taxon>Periconiaceae</taxon>
        <taxon>Periconia</taxon>
    </lineage>
</organism>
<evidence type="ECO:0000313" key="3">
    <source>
        <dbReference type="Proteomes" id="UP000244855"/>
    </source>
</evidence>